<gene>
    <name evidence="4" type="ORF">SAMN02746091_01974</name>
</gene>
<dbReference type="EMBL" id="FQVG01000041">
    <property type="protein sequence ID" value="SHF19639.1"/>
    <property type="molecule type" value="Genomic_DNA"/>
</dbReference>
<dbReference type="PROSITE" id="PS50822">
    <property type="entry name" value="PIWI"/>
    <property type="match status" value="1"/>
</dbReference>
<comment type="similarity">
    <text evidence="1">Belongs to the argonaute family. Long pAgo subfamily.</text>
</comment>
<dbReference type="Proteomes" id="UP000184423">
    <property type="component" value="Unassembled WGS sequence"/>
</dbReference>
<evidence type="ECO:0000313" key="4">
    <source>
        <dbReference type="EMBL" id="SHF19639.1"/>
    </source>
</evidence>
<dbReference type="Gene3D" id="3.30.420.10">
    <property type="entry name" value="Ribonuclease H-like superfamily/Ribonuclease H"/>
    <property type="match status" value="1"/>
</dbReference>
<dbReference type="SUPFAM" id="SSF53098">
    <property type="entry name" value="Ribonuclease H-like"/>
    <property type="match status" value="1"/>
</dbReference>
<evidence type="ECO:0000256" key="1">
    <source>
        <dbReference type="ARBA" id="ARBA00035012"/>
    </source>
</evidence>
<dbReference type="Gene3D" id="3.40.50.2300">
    <property type="match status" value="1"/>
</dbReference>
<reference evidence="5" key="1">
    <citation type="submission" date="2016-11" db="EMBL/GenBank/DDBJ databases">
        <authorList>
            <person name="Varghese N."/>
            <person name="Submissions S."/>
        </authorList>
    </citation>
    <scope>NUCLEOTIDE SEQUENCE [LARGE SCALE GENOMIC DNA]</scope>
    <source>
        <strain evidence="5">DSM 10124</strain>
    </source>
</reference>
<dbReference type="InterPro" id="IPR003165">
    <property type="entry name" value="Piwi"/>
</dbReference>
<feature type="domain" description="Piwi" evidence="3">
    <location>
        <begin position="489"/>
        <end position="771"/>
    </location>
</feature>
<keyword evidence="5" id="KW-1185">Reference proteome</keyword>
<evidence type="ECO:0000313" key="5">
    <source>
        <dbReference type="Proteomes" id="UP000184423"/>
    </source>
</evidence>
<proteinExistence type="inferred from homology"/>
<dbReference type="AlphaFoldDB" id="A0A1M4ZNL8"/>
<accession>A0A1M4ZNL8</accession>
<dbReference type="GO" id="GO:0003676">
    <property type="term" value="F:nucleic acid binding"/>
    <property type="evidence" value="ECO:0007669"/>
    <property type="project" value="InterPro"/>
</dbReference>
<dbReference type="Pfam" id="PF02171">
    <property type="entry name" value="Piwi"/>
    <property type="match status" value="1"/>
</dbReference>
<sequence>MCKIILLNIINVLNNYLCNGKGFFMSFHLEIFKSNIQLKEQKFHEYTLSGVGSVDNFYQLVGQAQYALSSQNKFEFVSRMGDMYLYSLKKLENMPEIKGVKIEYTGCKNLDIKNHKEVYSNLIVYYINKILKYKKIYDKTEEKEVEKYKIKFRKSIFNPVILQKEENKKIYTSIVNRDGIRVYRVFNIMPYIDDHGYAYLRCDINHIFESDKTIYDMMKENKNVIGLKVDYLWTNNTNSTGIIEDVIDKTISDKLVELKGQSLIDYFINNKQEYRVNKFTEEDKKANVIKVKGHKNTFYFIPHSLKQVIDRESLKSIDSKFSSDIEKYIKMDMNYRMRSLSDFLDDIGEIKELGNLRFDFNLNSINELGFKQRKIDKPYFLVSNGKVIKNKTGVFYKGYYLKPNNKIRVAIMCPEGYVEESKNALSKILSFNKNGYIVSNDKTEQKNFAIKSLLDLEYTGIFYKYKLGDITEYKRIAGNLIKNEKEFDLVLCVIPNKSDESNPYSEFKKIWAKHNIPSQMICIDSLKIINNCKDLNNYNGIYYIYEISLGMLAKSGGVPWGLKEINSDVDCFVGLDVGNPYKGIRYPSSSVVFDKNGTLINYFKPEIPQTGEIIVEGILQEIFDEIILSYERKFNQKPKHIVIHRDGFARENINWYINYFSQKNIKFDIVEVKKQGAVKFAIKDKDIFKNPEAGYYLTNGKYAYLVTNDIKIGSPRPLKIEKVYGDTSLDDIVKQIFYLSELHVGSFKKTRLPITTEYADRISKNIMYIPSGCLSKKLFFL</sequence>
<dbReference type="InterPro" id="IPR012337">
    <property type="entry name" value="RNaseH-like_sf"/>
</dbReference>
<dbReference type="InterPro" id="IPR036397">
    <property type="entry name" value="RNaseH_sf"/>
</dbReference>
<organism evidence="4 5">
    <name type="scientific">Caloramator proteoclasticus DSM 10124</name>
    <dbReference type="NCBI Taxonomy" id="1121262"/>
    <lineage>
        <taxon>Bacteria</taxon>
        <taxon>Bacillati</taxon>
        <taxon>Bacillota</taxon>
        <taxon>Clostridia</taxon>
        <taxon>Eubacteriales</taxon>
        <taxon>Clostridiaceae</taxon>
        <taxon>Caloramator</taxon>
    </lineage>
</organism>
<dbReference type="SMART" id="SM00950">
    <property type="entry name" value="Piwi"/>
    <property type="match status" value="1"/>
</dbReference>
<evidence type="ECO:0000256" key="2">
    <source>
        <dbReference type="ARBA" id="ARBA00035032"/>
    </source>
</evidence>
<protein>
    <recommendedName>
        <fullName evidence="2">Protein argonaute</fullName>
    </recommendedName>
</protein>
<name>A0A1M4ZNL8_9CLOT</name>
<evidence type="ECO:0000259" key="3">
    <source>
        <dbReference type="PROSITE" id="PS50822"/>
    </source>
</evidence>